<comment type="caution">
    <text evidence="1">The sequence shown here is derived from an EMBL/GenBank/DDBJ whole genome shotgun (WGS) entry which is preliminary data.</text>
</comment>
<accession>A0A835GZF0</accession>
<sequence>MNTKLKISPLHAERKSDRKSYVWIRKRVGKQTWILFPPRALPIEKEIKWKTTEIGSLTEKGSALCYGLLNSAHSSLREPDRSTNQISEKRSPFVLGLNRSSLNRAGLLFDMLIREKQTITIGSTRPDHDIRDHYGREKRNLLVQMGMRLLYLIVPPEQT</sequence>
<evidence type="ECO:0000313" key="2">
    <source>
        <dbReference type="Proteomes" id="UP000631114"/>
    </source>
</evidence>
<keyword evidence="2" id="KW-1185">Reference proteome</keyword>
<organism evidence="1 2">
    <name type="scientific">Coptis chinensis</name>
    <dbReference type="NCBI Taxonomy" id="261450"/>
    <lineage>
        <taxon>Eukaryota</taxon>
        <taxon>Viridiplantae</taxon>
        <taxon>Streptophyta</taxon>
        <taxon>Embryophyta</taxon>
        <taxon>Tracheophyta</taxon>
        <taxon>Spermatophyta</taxon>
        <taxon>Magnoliopsida</taxon>
        <taxon>Ranunculales</taxon>
        <taxon>Ranunculaceae</taxon>
        <taxon>Coptidoideae</taxon>
        <taxon>Coptis</taxon>
    </lineage>
</organism>
<dbReference type="EMBL" id="JADFTS010000009">
    <property type="protein sequence ID" value="KAF9590405.1"/>
    <property type="molecule type" value="Genomic_DNA"/>
</dbReference>
<dbReference type="Proteomes" id="UP000631114">
    <property type="component" value="Unassembled WGS sequence"/>
</dbReference>
<dbReference type="AlphaFoldDB" id="A0A835GZF0"/>
<reference evidence="1 2" key="1">
    <citation type="submission" date="2020-10" db="EMBL/GenBank/DDBJ databases">
        <title>The Coptis chinensis genome and diversification of protoberbering-type alkaloids.</title>
        <authorList>
            <person name="Wang B."/>
            <person name="Shu S."/>
            <person name="Song C."/>
            <person name="Liu Y."/>
        </authorList>
    </citation>
    <scope>NUCLEOTIDE SEQUENCE [LARGE SCALE GENOMIC DNA]</scope>
    <source>
        <strain evidence="1">HL-2020</strain>
        <tissue evidence="1">Leaf</tissue>
    </source>
</reference>
<protein>
    <submittedName>
        <fullName evidence="1">Uncharacterized protein</fullName>
    </submittedName>
</protein>
<evidence type="ECO:0000313" key="1">
    <source>
        <dbReference type="EMBL" id="KAF9590405.1"/>
    </source>
</evidence>
<proteinExistence type="predicted"/>
<name>A0A835GZF0_9MAGN</name>
<gene>
    <name evidence="1" type="ORF">IFM89_034198</name>
</gene>